<name>A0AA96WXU9_LEPBY</name>
<gene>
    <name evidence="1" type="ORF">Q2T42_07470</name>
</gene>
<reference evidence="1" key="2">
    <citation type="submission" date="2023-07" db="EMBL/GenBank/DDBJ databases">
        <authorList>
            <person name="Bai X.-H."/>
            <person name="Wang H.-H."/>
            <person name="Wang J."/>
            <person name="Ma M.-Y."/>
            <person name="Hu H.-H."/>
            <person name="Song Z.-L."/>
            <person name="Ma H.-G."/>
            <person name="Fan Y."/>
            <person name="Du C.-Y."/>
            <person name="Xu J.-C."/>
        </authorList>
    </citation>
    <scope>NUCLEOTIDE SEQUENCE</scope>
    <source>
        <strain evidence="1">CZ1</strain>
    </source>
</reference>
<dbReference type="EMBL" id="CP130144">
    <property type="protein sequence ID" value="WNZ47670.1"/>
    <property type="molecule type" value="Genomic_DNA"/>
</dbReference>
<dbReference type="AlphaFoldDB" id="A0AA96WXU9"/>
<reference evidence="1" key="1">
    <citation type="journal article" date="2023" name="Plants (Basel)">
        <title>Genomic Analysis of Leptolyngbya boryana CZ1 Reveals Efficient Carbon Fixation Modules.</title>
        <authorList>
            <person name="Bai X."/>
            <person name="Wang H."/>
            <person name="Cheng W."/>
            <person name="Wang J."/>
            <person name="Ma M."/>
            <person name="Hu H."/>
            <person name="Song Z."/>
            <person name="Ma H."/>
            <person name="Fan Y."/>
            <person name="Du C."/>
            <person name="Xu J."/>
        </authorList>
    </citation>
    <scope>NUCLEOTIDE SEQUENCE</scope>
    <source>
        <strain evidence="1">CZ1</strain>
    </source>
</reference>
<dbReference type="RefSeq" id="WP_316428249.1">
    <property type="nucleotide sequence ID" value="NZ_CP130144.1"/>
</dbReference>
<proteinExistence type="predicted"/>
<accession>A0AA96WXU9</accession>
<protein>
    <submittedName>
        <fullName evidence="1">Uncharacterized protein</fullName>
    </submittedName>
</protein>
<organism evidence="1">
    <name type="scientific">Leptolyngbya boryana CZ1</name>
    <dbReference type="NCBI Taxonomy" id="3060204"/>
    <lineage>
        <taxon>Bacteria</taxon>
        <taxon>Bacillati</taxon>
        <taxon>Cyanobacteriota</taxon>
        <taxon>Cyanophyceae</taxon>
        <taxon>Leptolyngbyales</taxon>
        <taxon>Leptolyngbyaceae</taxon>
        <taxon>Leptolyngbya group</taxon>
        <taxon>Leptolyngbya</taxon>
    </lineage>
</organism>
<evidence type="ECO:0000313" key="1">
    <source>
        <dbReference type="EMBL" id="WNZ47670.1"/>
    </source>
</evidence>
<sequence>MSETQKQKDEFCLHLISNTNSAEALSWLQDSTKLRTLGVLGSKEESISLVTTVLEAGAVQVFAVEIDCDVDEENTGKLCIELPNDQVLRQRVFDWTGQIAEEQGFEQELDIGQQYIFVMLD</sequence>